<dbReference type="KEGG" id="ptq:P700755_000493"/>
<dbReference type="Proteomes" id="UP000008514">
    <property type="component" value="Chromosome"/>
</dbReference>
<protein>
    <recommendedName>
        <fullName evidence="4">Ca3427-like PBP 2 domain-containing protein</fullName>
    </recommendedName>
</protein>
<evidence type="ECO:0000313" key="5">
    <source>
        <dbReference type="EMBL" id="AFU67516.1"/>
    </source>
</evidence>
<dbReference type="PANTHER" id="PTHR30024">
    <property type="entry name" value="ALIPHATIC SULFONATES-BINDING PROTEIN-RELATED"/>
    <property type="match status" value="1"/>
</dbReference>
<dbReference type="STRING" id="313595.P700755_000493"/>
<proteinExistence type="inferred from homology"/>
<evidence type="ECO:0000313" key="6">
    <source>
        <dbReference type="Proteomes" id="UP000008514"/>
    </source>
</evidence>
<dbReference type="HOGENOM" id="CLU_061316_0_0_10"/>
<evidence type="ECO:0000256" key="1">
    <source>
        <dbReference type="ARBA" id="ARBA00004418"/>
    </source>
</evidence>
<keyword evidence="6" id="KW-1185">Reference proteome</keyword>
<accession>K4IEM3</accession>
<dbReference type="GO" id="GO:0042597">
    <property type="term" value="C:periplasmic space"/>
    <property type="evidence" value="ECO:0007669"/>
    <property type="project" value="UniProtKB-SubCell"/>
</dbReference>
<dbReference type="InterPro" id="IPR054364">
    <property type="entry name" value="Ca3427-like_PBP2"/>
</dbReference>
<comment type="subcellular location">
    <subcellularLocation>
        <location evidence="1">Periplasm</location>
    </subcellularLocation>
</comment>
<evidence type="ECO:0000259" key="4">
    <source>
        <dbReference type="Pfam" id="PF22384"/>
    </source>
</evidence>
<dbReference type="SUPFAM" id="SSF53850">
    <property type="entry name" value="Periplasmic binding protein-like II"/>
    <property type="match status" value="1"/>
</dbReference>
<keyword evidence="3" id="KW-0732">Signal</keyword>
<organism evidence="5 6">
    <name type="scientific">Psychroflexus torquis (strain ATCC 700755 / CIP 106069 / ACAM 623)</name>
    <dbReference type="NCBI Taxonomy" id="313595"/>
    <lineage>
        <taxon>Bacteria</taxon>
        <taxon>Pseudomonadati</taxon>
        <taxon>Bacteroidota</taxon>
        <taxon>Flavobacteriia</taxon>
        <taxon>Flavobacteriales</taxon>
        <taxon>Flavobacteriaceae</taxon>
        <taxon>Psychroflexus</taxon>
    </lineage>
</organism>
<dbReference type="AlphaFoldDB" id="K4IEM3"/>
<dbReference type="Gene3D" id="3.40.190.10">
    <property type="entry name" value="Periplasmic binding protein-like II"/>
    <property type="match status" value="2"/>
</dbReference>
<comment type="similarity">
    <text evidence="2">Belongs to the bacterial solute-binding protein SsuA/TauA family.</text>
</comment>
<dbReference type="EMBL" id="CP003879">
    <property type="protein sequence ID" value="AFU67516.1"/>
    <property type="molecule type" value="Genomic_DNA"/>
</dbReference>
<dbReference type="eggNOG" id="COG0715">
    <property type="taxonomic scope" value="Bacteria"/>
</dbReference>
<name>K4IEM3_PSYTT</name>
<evidence type="ECO:0000256" key="2">
    <source>
        <dbReference type="ARBA" id="ARBA00010742"/>
    </source>
</evidence>
<gene>
    <name evidence="5" type="ordered locus">P700755_000493</name>
</gene>
<dbReference type="CDD" id="cd13637">
    <property type="entry name" value="PBP2_Ca3427_like"/>
    <property type="match status" value="1"/>
</dbReference>
<feature type="domain" description="Ca3427-like PBP 2" evidence="4">
    <location>
        <begin position="101"/>
        <end position="185"/>
    </location>
</feature>
<dbReference type="Pfam" id="PF22384">
    <property type="entry name" value="PBP2_Ca3427_like"/>
    <property type="match status" value="1"/>
</dbReference>
<reference evidence="5" key="1">
    <citation type="submission" date="2006-03" db="EMBL/GenBank/DDBJ databases">
        <authorList>
            <person name="Bowman J."/>
            <person name="Ferriera S."/>
            <person name="Johnson J."/>
            <person name="Kravitz S."/>
            <person name="Halpern A."/>
            <person name="Remington K."/>
            <person name="Beeson K."/>
            <person name="Tran B."/>
            <person name="Rogers Y.-H."/>
            <person name="Friedman R."/>
            <person name="Venter J.C."/>
        </authorList>
    </citation>
    <scope>NUCLEOTIDE SEQUENCE [LARGE SCALE GENOMIC DNA]</scope>
    <source>
        <strain evidence="5">ATCC 700755</strain>
    </source>
</reference>
<dbReference type="PANTHER" id="PTHR30024:SF47">
    <property type="entry name" value="TAURINE-BINDING PERIPLASMIC PROTEIN"/>
    <property type="match status" value="1"/>
</dbReference>
<reference evidence="5" key="2">
    <citation type="submission" date="2012-09" db="EMBL/GenBank/DDBJ databases">
        <title>The complete sequence of Psychroflexus torquis an extreme psychrophile from sea-ice that is stimulated by light.</title>
        <authorList>
            <person name="Feng S."/>
            <person name="Powell S.M."/>
            <person name="Bowman J.P."/>
        </authorList>
    </citation>
    <scope>NUCLEOTIDE SEQUENCE [LARGE SCALE GENOMIC DNA]</scope>
    <source>
        <strain evidence="5">ATCC 700755</strain>
    </source>
</reference>
<evidence type="ECO:0000256" key="3">
    <source>
        <dbReference type="ARBA" id="ARBA00022729"/>
    </source>
</evidence>
<sequence length="286" mass="32991">MMNNKIRNIRVGGVPEHFNLPWHLCIENKEFESHDIDLTWTDFHGGTGEMSEALKNGDVDIAVMLTEGSIKEICEGNTFKILQSYIQTPLMWGMHVDANSKYHDMRDLRGKTAAISRYGSGSHLMSYVNSNNNNWNLEHLDFKIIKNLNGAIESLTEGTSDYFLWEHFTTKPLVDKGIFRRIGDVPSPWPCFVIVTTEKFIKDNSEVIPDILEPLNQKSKTFKTIKDIDDLVSKRYQLKIEDVEEWLSITEWSQQQISENDVLVTQKKLIDLGLVSKRKTYSEIIY</sequence>
<dbReference type="RefSeq" id="WP_015023134.1">
    <property type="nucleotide sequence ID" value="NC_018721.1"/>
</dbReference>